<dbReference type="RefSeq" id="WP_250094910.1">
    <property type="nucleotide sequence ID" value="NZ_JAKRYL010000002.1"/>
</dbReference>
<dbReference type="AlphaFoldDB" id="A0A9X2CRF0"/>
<dbReference type="Proteomes" id="UP001139150">
    <property type="component" value="Unassembled WGS sequence"/>
</dbReference>
<accession>A0A9X2CRF0</accession>
<reference evidence="1" key="1">
    <citation type="submission" date="2022-02" db="EMBL/GenBank/DDBJ databases">
        <title>Halalkalibacter sp. nov. isolated from Lonar Lake, India.</title>
        <authorList>
            <person name="Joshi A."/>
            <person name="Thite S."/>
            <person name="Lodha T."/>
        </authorList>
    </citation>
    <scope>NUCLEOTIDE SEQUENCE</scope>
    <source>
        <strain evidence="1">MEB205</strain>
    </source>
</reference>
<keyword evidence="2" id="KW-1185">Reference proteome</keyword>
<evidence type="ECO:0000313" key="1">
    <source>
        <dbReference type="EMBL" id="MCL7745979.1"/>
    </source>
</evidence>
<protein>
    <submittedName>
        <fullName evidence="1">Uncharacterized protein</fullName>
    </submittedName>
</protein>
<name>A0A9X2CRF0_9BACI</name>
<organism evidence="1 2">
    <name type="scientific">Halalkalibacter alkaliphilus</name>
    <dbReference type="NCBI Taxonomy" id="2917993"/>
    <lineage>
        <taxon>Bacteria</taxon>
        <taxon>Bacillati</taxon>
        <taxon>Bacillota</taxon>
        <taxon>Bacilli</taxon>
        <taxon>Bacillales</taxon>
        <taxon>Bacillaceae</taxon>
        <taxon>Halalkalibacter</taxon>
    </lineage>
</organism>
<gene>
    <name evidence="1" type="ORF">MF646_02475</name>
</gene>
<comment type="caution">
    <text evidence="1">The sequence shown here is derived from an EMBL/GenBank/DDBJ whole genome shotgun (WGS) entry which is preliminary data.</text>
</comment>
<proteinExistence type="predicted"/>
<sequence>MEWVDKMKLMFTPAHKKPVEDHIIRDTATRSMLEDAEDLLVRMAENAPSSNQKKSIRRKQKEWLIKVKINHKYISVVMLDQKHSSSPIKKRIVIVCFRKYMKAKNGIGICKEASIRYIKDGRAHIRSVRESSLFQSLFYRIHHLDLAYSNDAVTIQQSAKELLTNQQHLLQETKTNDLSMLLEEAKRYVRTVNQFSVDPLIESKMQRLIQQGEKLQTDFTLLDFEERHTVRRMFKEDVPSIIHTYLSLSLKHQLDHKEELYVALSKMELTLIRFVERLEQLRVERMNHLLKLQSVRYDK</sequence>
<dbReference type="EMBL" id="JAKRYL010000002">
    <property type="protein sequence ID" value="MCL7745979.1"/>
    <property type="molecule type" value="Genomic_DNA"/>
</dbReference>
<evidence type="ECO:0000313" key="2">
    <source>
        <dbReference type="Proteomes" id="UP001139150"/>
    </source>
</evidence>